<dbReference type="InterPro" id="IPR051532">
    <property type="entry name" value="Ester_Hydrolysis_Enzymes"/>
</dbReference>
<dbReference type="GO" id="GO:0016787">
    <property type="term" value="F:hydrolase activity"/>
    <property type="evidence" value="ECO:0007669"/>
    <property type="project" value="UniProtKB-KW"/>
</dbReference>
<dbReference type="Pfam" id="PF13472">
    <property type="entry name" value="Lipase_GDSL_2"/>
    <property type="match status" value="1"/>
</dbReference>
<name>A0ABS6K5R4_9FIRM</name>
<dbReference type="Proteomes" id="UP001314681">
    <property type="component" value="Unassembled WGS sequence"/>
</dbReference>
<proteinExistence type="predicted"/>
<keyword evidence="2" id="KW-0378">Hydrolase</keyword>
<gene>
    <name evidence="2" type="ORF">KTH90_07465</name>
</gene>
<dbReference type="InterPro" id="IPR013830">
    <property type="entry name" value="SGNH_hydro"/>
</dbReference>
<dbReference type="EMBL" id="JAHQCX010000004">
    <property type="protein sequence ID" value="MBU9725850.1"/>
    <property type="molecule type" value="Genomic_DNA"/>
</dbReference>
<dbReference type="Gene3D" id="3.40.50.1110">
    <property type="entry name" value="SGNH hydrolase"/>
    <property type="match status" value="1"/>
</dbReference>
<dbReference type="PANTHER" id="PTHR30383">
    <property type="entry name" value="THIOESTERASE 1/PROTEASE 1/LYSOPHOSPHOLIPASE L1"/>
    <property type="match status" value="1"/>
</dbReference>
<dbReference type="RefSeq" id="WP_158350064.1">
    <property type="nucleotide sequence ID" value="NZ_JAHQCX010000004.1"/>
</dbReference>
<accession>A0ABS6K5R4</accession>
<evidence type="ECO:0000313" key="2">
    <source>
        <dbReference type="EMBL" id="MBU9725850.1"/>
    </source>
</evidence>
<keyword evidence="3" id="KW-1185">Reference proteome</keyword>
<evidence type="ECO:0000259" key="1">
    <source>
        <dbReference type="Pfam" id="PF13472"/>
    </source>
</evidence>
<sequence length="242" mass="27663">MKVMNLFRDKAKDMNGCQPVTIAFLGDSVTQGCFEVFFKNNGEVETVYDVNCAYHSYLKNILTTLYPNVAVNIINAGISGNTAEQGYARIERDVMKFQPDLVVVCFGLNDCGQGQDYINVYAESLGKIFERLKNEEIETIFMTPNMMNTEVSCHIKDERIREIAVTAQENQTGGLMDLYVEKAREVCQSHQIPVCDCYKDWKALESNGVDITERLANYINHPDRKMNWLFAVRLFEMMNGER</sequence>
<reference evidence="2 3" key="1">
    <citation type="submission" date="2021-06" db="EMBL/GenBank/DDBJ databases">
        <title>Description of novel taxa of the family Lachnospiraceae.</title>
        <authorList>
            <person name="Chaplin A.V."/>
            <person name="Sokolova S.R."/>
            <person name="Pikina A.P."/>
            <person name="Korzhanova M."/>
            <person name="Belova V."/>
            <person name="Korostin D."/>
            <person name="Efimov B.A."/>
        </authorList>
    </citation>
    <scope>NUCLEOTIDE SEQUENCE [LARGE SCALE GENOMIC DNA]</scope>
    <source>
        <strain evidence="2 3">ASD4241</strain>
    </source>
</reference>
<evidence type="ECO:0000313" key="3">
    <source>
        <dbReference type="Proteomes" id="UP001314681"/>
    </source>
</evidence>
<feature type="domain" description="SGNH hydrolase-type esterase" evidence="1">
    <location>
        <begin position="24"/>
        <end position="225"/>
    </location>
</feature>
<dbReference type="PANTHER" id="PTHR30383:SF5">
    <property type="entry name" value="SGNH HYDROLASE-TYPE ESTERASE DOMAIN-CONTAINING PROTEIN"/>
    <property type="match status" value="1"/>
</dbReference>
<organism evidence="2 3">
    <name type="scientific">Diplocloster modestus</name>
    <dbReference type="NCBI Taxonomy" id="2850322"/>
    <lineage>
        <taxon>Bacteria</taxon>
        <taxon>Bacillati</taxon>
        <taxon>Bacillota</taxon>
        <taxon>Clostridia</taxon>
        <taxon>Lachnospirales</taxon>
        <taxon>Lachnospiraceae</taxon>
        <taxon>Diplocloster</taxon>
    </lineage>
</organism>
<protein>
    <submittedName>
        <fullName evidence="2">SGNH/GDSL hydrolase family protein</fullName>
    </submittedName>
</protein>
<dbReference type="SUPFAM" id="SSF52266">
    <property type="entry name" value="SGNH hydrolase"/>
    <property type="match status" value="1"/>
</dbReference>
<dbReference type="InterPro" id="IPR036514">
    <property type="entry name" value="SGNH_hydro_sf"/>
</dbReference>
<comment type="caution">
    <text evidence="2">The sequence shown here is derived from an EMBL/GenBank/DDBJ whole genome shotgun (WGS) entry which is preliminary data.</text>
</comment>